<protein>
    <submittedName>
        <fullName evidence="1">Uncharacterized protein</fullName>
    </submittedName>
</protein>
<organism evidence="1">
    <name type="scientific">Geobacillus sp. (strain Y4.1MC1)</name>
    <dbReference type="NCBI Taxonomy" id="581103"/>
    <lineage>
        <taxon>Bacteria</taxon>
        <taxon>Bacillati</taxon>
        <taxon>Bacillota</taxon>
        <taxon>Bacilli</taxon>
        <taxon>Bacillales</taxon>
        <taxon>Anoxybacillaceae</taxon>
        <taxon>Geobacillus</taxon>
    </lineage>
</organism>
<sequence>MGKMALHPVNEAMENGIAFHWFLRYSPESVQ</sequence>
<reference evidence="1" key="1">
    <citation type="submission" date="2010-10" db="EMBL/GenBank/DDBJ databases">
        <title>Complete sequence of chromosome of Geobacillus sp. Y4.1MC1.</title>
        <authorList>
            <consortium name="US DOE Joint Genome Institute"/>
            <person name="Lucas S."/>
            <person name="Copeland A."/>
            <person name="Lapidus A."/>
            <person name="Cheng J.-F."/>
            <person name="Bruce D."/>
            <person name="Goodwin L."/>
            <person name="Pitluck S."/>
            <person name="Chertkov O."/>
            <person name="Zhang X."/>
            <person name="Detter J.C."/>
            <person name="Han C."/>
            <person name="Tapia R."/>
            <person name="Land M."/>
            <person name="Hauser L."/>
            <person name="Jeffries C."/>
            <person name="Kyrpides N."/>
            <person name="Ivanova N."/>
            <person name="Ovchinnikova G."/>
            <person name="Brumm P."/>
            <person name="Mead D."/>
            <person name="Woyke T."/>
        </authorList>
    </citation>
    <scope>NUCLEOTIDE SEQUENCE [LARGE SCALE GENOMIC DNA]</scope>
    <source>
        <strain evidence="1">Y4.1MC1</strain>
    </source>
</reference>
<dbReference type="EMBL" id="CP002293">
    <property type="protein sequence ID" value="ADP73368.1"/>
    <property type="molecule type" value="Genomic_DNA"/>
</dbReference>
<dbReference type="KEGG" id="gmc:GY4MC1_0536"/>
<accession>A0A7U3YCX7</accession>
<proteinExistence type="predicted"/>
<dbReference type="AlphaFoldDB" id="A0A7U3YCX7"/>
<name>A0A7U3YCX7_GEOS0</name>
<evidence type="ECO:0000313" key="1">
    <source>
        <dbReference type="EMBL" id="ADP73368.1"/>
    </source>
</evidence>
<gene>
    <name evidence="1" type="ORF">GY4MC1_0536</name>
</gene>